<evidence type="ECO:0000313" key="3">
    <source>
        <dbReference type="Proteomes" id="UP000465810"/>
    </source>
</evidence>
<keyword evidence="1" id="KW-1133">Transmembrane helix</keyword>
<evidence type="ECO:0000313" key="2">
    <source>
        <dbReference type="EMBL" id="MYL98521.1"/>
    </source>
</evidence>
<dbReference type="EMBL" id="WVTD01000008">
    <property type="protein sequence ID" value="MYL98521.1"/>
    <property type="molecule type" value="Genomic_DNA"/>
</dbReference>
<protein>
    <recommendedName>
        <fullName evidence="4">DUF3649 domain-containing protein</fullName>
    </recommendedName>
</protein>
<sequence>MRAISTQGVSLVSRIVGATLGAFALTGLLTAATSVLLIRMGADPVEAATGTTIASFAVFAIAAMWVFHARSVLRAWIWLAVIGAPCAVIVLTLGARAAAG</sequence>
<feature type="transmembrane region" description="Helical" evidence="1">
    <location>
        <begin position="75"/>
        <end position="95"/>
    </location>
</feature>
<evidence type="ECO:0000256" key="1">
    <source>
        <dbReference type="SAM" id="Phobius"/>
    </source>
</evidence>
<name>A0A7X4GHV6_9SPHN</name>
<dbReference type="Proteomes" id="UP000465810">
    <property type="component" value="Unassembled WGS sequence"/>
</dbReference>
<gene>
    <name evidence="2" type="ORF">GR702_12165</name>
</gene>
<dbReference type="RefSeq" id="WP_160986159.1">
    <property type="nucleotide sequence ID" value="NZ_WVTD01000008.1"/>
</dbReference>
<evidence type="ECO:0008006" key="4">
    <source>
        <dbReference type="Google" id="ProtNLM"/>
    </source>
</evidence>
<reference evidence="2 3" key="1">
    <citation type="submission" date="2019-12" db="EMBL/GenBank/DDBJ databases">
        <authorList>
            <person name="Feng G."/>
            <person name="Zhu H."/>
        </authorList>
    </citation>
    <scope>NUCLEOTIDE SEQUENCE [LARGE SCALE GENOMIC DNA]</scope>
    <source>
        <strain evidence="2 3">FGD1</strain>
    </source>
</reference>
<keyword evidence="1" id="KW-0812">Transmembrane</keyword>
<accession>A0A7X4GHV6</accession>
<comment type="caution">
    <text evidence="2">The sequence shown here is derived from an EMBL/GenBank/DDBJ whole genome shotgun (WGS) entry which is preliminary data.</text>
</comment>
<keyword evidence="3" id="KW-1185">Reference proteome</keyword>
<organism evidence="2 3">
    <name type="scientific">Novosphingobium silvae</name>
    <dbReference type="NCBI Taxonomy" id="2692619"/>
    <lineage>
        <taxon>Bacteria</taxon>
        <taxon>Pseudomonadati</taxon>
        <taxon>Pseudomonadota</taxon>
        <taxon>Alphaproteobacteria</taxon>
        <taxon>Sphingomonadales</taxon>
        <taxon>Sphingomonadaceae</taxon>
        <taxon>Novosphingobium</taxon>
    </lineage>
</organism>
<dbReference type="AlphaFoldDB" id="A0A7X4GHV6"/>
<proteinExistence type="predicted"/>
<feature type="transmembrane region" description="Helical" evidence="1">
    <location>
        <begin position="15"/>
        <end position="38"/>
    </location>
</feature>
<keyword evidence="1" id="KW-0472">Membrane</keyword>
<feature type="transmembrane region" description="Helical" evidence="1">
    <location>
        <begin position="50"/>
        <end position="69"/>
    </location>
</feature>